<name>A0AC60Q0X7_IXOPE</name>
<proteinExistence type="predicted"/>
<keyword evidence="2" id="KW-1185">Reference proteome</keyword>
<gene>
    <name evidence="1" type="ORF">HPB47_026212</name>
</gene>
<protein>
    <submittedName>
        <fullName evidence="1">Uncharacterized protein</fullName>
    </submittedName>
</protein>
<dbReference type="Proteomes" id="UP000805193">
    <property type="component" value="Unassembled WGS sequence"/>
</dbReference>
<comment type="caution">
    <text evidence="1">The sequence shown here is derived from an EMBL/GenBank/DDBJ whole genome shotgun (WGS) entry which is preliminary data.</text>
</comment>
<feature type="non-terminal residue" evidence="1">
    <location>
        <position position="219"/>
    </location>
</feature>
<dbReference type="EMBL" id="JABSTQ010009694">
    <property type="protein sequence ID" value="KAG0426682.1"/>
    <property type="molecule type" value="Genomic_DNA"/>
</dbReference>
<evidence type="ECO:0000313" key="1">
    <source>
        <dbReference type="EMBL" id="KAG0426682.1"/>
    </source>
</evidence>
<reference evidence="1 2" key="1">
    <citation type="journal article" date="2020" name="Cell">
        <title>Large-Scale Comparative Analyses of Tick Genomes Elucidate Their Genetic Diversity and Vector Capacities.</title>
        <authorList>
            <consortium name="Tick Genome and Microbiome Consortium (TIGMIC)"/>
            <person name="Jia N."/>
            <person name="Wang J."/>
            <person name="Shi W."/>
            <person name="Du L."/>
            <person name="Sun Y."/>
            <person name="Zhan W."/>
            <person name="Jiang J.F."/>
            <person name="Wang Q."/>
            <person name="Zhang B."/>
            <person name="Ji P."/>
            <person name="Bell-Sakyi L."/>
            <person name="Cui X.M."/>
            <person name="Yuan T.T."/>
            <person name="Jiang B.G."/>
            <person name="Yang W.F."/>
            <person name="Lam T.T."/>
            <person name="Chang Q.C."/>
            <person name="Ding S.J."/>
            <person name="Wang X.J."/>
            <person name="Zhu J.G."/>
            <person name="Ruan X.D."/>
            <person name="Zhao L."/>
            <person name="Wei J.T."/>
            <person name="Ye R.Z."/>
            <person name="Que T.C."/>
            <person name="Du C.H."/>
            <person name="Zhou Y.H."/>
            <person name="Cheng J.X."/>
            <person name="Dai P.F."/>
            <person name="Guo W.B."/>
            <person name="Han X.H."/>
            <person name="Huang E.J."/>
            <person name="Li L.F."/>
            <person name="Wei W."/>
            <person name="Gao Y.C."/>
            <person name="Liu J.Z."/>
            <person name="Shao H.Z."/>
            <person name="Wang X."/>
            <person name="Wang C.C."/>
            <person name="Yang T.C."/>
            <person name="Huo Q.B."/>
            <person name="Li W."/>
            <person name="Chen H.Y."/>
            <person name="Chen S.E."/>
            <person name="Zhou L.G."/>
            <person name="Ni X.B."/>
            <person name="Tian J.H."/>
            <person name="Sheng Y."/>
            <person name="Liu T."/>
            <person name="Pan Y.S."/>
            <person name="Xia L.Y."/>
            <person name="Li J."/>
            <person name="Zhao F."/>
            <person name="Cao W.C."/>
        </authorList>
    </citation>
    <scope>NUCLEOTIDE SEQUENCE [LARGE SCALE GENOMIC DNA]</scope>
    <source>
        <strain evidence="1">Iper-2018</strain>
    </source>
</reference>
<evidence type="ECO:0000313" key="2">
    <source>
        <dbReference type="Proteomes" id="UP000805193"/>
    </source>
</evidence>
<sequence>MRDTLSPSKGEDKQVPEVVEKEKPEENENLVVVHAGLNDALKVRGHNLGKQIEAGVSKLSVASEEVHILMCTIPEVERQSGTMEMTILEANGRIRLQADRLGYDVMEVNKEVYQSGPLPAFDREGTYAEAAARGAAPPLKASVGTQYSPRDFECSTSPPTPSEASVGSQTPAAPPKPPHSRTMPHRLGPKPRVVLDTTPSQGSAGPSTSSSQLEEEAME</sequence>
<accession>A0AC60Q0X7</accession>
<organism evidence="1 2">
    <name type="scientific">Ixodes persulcatus</name>
    <name type="common">Taiga tick</name>
    <dbReference type="NCBI Taxonomy" id="34615"/>
    <lineage>
        <taxon>Eukaryota</taxon>
        <taxon>Metazoa</taxon>
        <taxon>Ecdysozoa</taxon>
        <taxon>Arthropoda</taxon>
        <taxon>Chelicerata</taxon>
        <taxon>Arachnida</taxon>
        <taxon>Acari</taxon>
        <taxon>Parasitiformes</taxon>
        <taxon>Ixodida</taxon>
        <taxon>Ixodoidea</taxon>
        <taxon>Ixodidae</taxon>
        <taxon>Ixodinae</taxon>
        <taxon>Ixodes</taxon>
    </lineage>
</organism>